<evidence type="ECO:0000313" key="2">
    <source>
        <dbReference type="EMBL" id="KAI9556031.1"/>
    </source>
</evidence>
<dbReference type="Gene3D" id="3.30.420.10">
    <property type="entry name" value="Ribonuclease H-like superfamily/Ribonuclease H"/>
    <property type="match status" value="1"/>
</dbReference>
<dbReference type="SUPFAM" id="SSF53098">
    <property type="entry name" value="Ribonuclease H-like"/>
    <property type="match status" value="1"/>
</dbReference>
<keyword evidence="3" id="KW-1185">Reference proteome</keyword>
<protein>
    <recommendedName>
        <fullName evidence="1">RNase H type-1 domain-containing protein</fullName>
    </recommendedName>
</protein>
<feature type="domain" description="RNase H type-1" evidence="1">
    <location>
        <begin position="1"/>
        <end position="67"/>
    </location>
</feature>
<dbReference type="InterPro" id="IPR036397">
    <property type="entry name" value="RNaseH_sf"/>
</dbReference>
<proteinExistence type="predicted"/>
<dbReference type="InterPro" id="IPR012337">
    <property type="entry name" value="RNaseH-like_sf"/>
</dbReference>
<comment type="caution">
    <text evidence="2">The sequence shown here is derived from an EMBL/GenBank/DDBJ whole genome shotgun (WGS) entry which is preliminary data.</text>
</comment>
<evidence type="ECO:0000259" key="1">
    <source>
        <dbReference type="PROSITE" id="PS50879"/>
    </source>
</evidence>
<name>A0AAD5L4S3_9CRUS</name>
<organism evidence="2 3">
    <name type="scientific">Daphnia sinensis</name>
    <dbReference type="NCBI Taxonomy" id="1820382"/>
    <lineage>
        <taxon>Eukaryota</taxon>
        <taxon>Metazoa</taxon>
        <taxon>Ecdysozoa</taxon>
        <taxon>Arthropoda</taxon>
        <taxon>Crustacea</taxon>
        <taxon>Branchiopoda</taxon>
        <taxon>Diplostraca</taxon>
        <taxon>Cladocera</taxon>
        <taxon>Anomopoda</taxon>
        <taxon>Daphniidae</taxon>
        <taxon>Daphnia</taxon>
        <taxon>Daphnia similis group</taxon>
    </lineage>
</organism>
<gene>
    <name evidence="2" type="ORF">GHT06_018598</name>
</gene>
<dbReference type="GO" id="GO:0003676">
    <property type="term" value="F:nucleic acid binding"/>
    <property type="evidence" value="ECO:0007669"/>
    <property type="project" value="InterPro"/>
</dbReference>
<dbReference type="Proteomes" id="UP000820818">
    <property type="component" value="Linkage Group LG7"/>
</dbReference>
<dbReference type="GO" id="GO:0004523">
    <property type="term" value="F:RNA-DNA hybrid ribonuclease activity"/>
    <property type="evidence" value="ECO:0007669"/>
    <property type="project" value="InterPro"/>
</dbReference>
<dbReference type="InterPro" id="IPR002156">
    <property type="entry name" value="RNaseH_domain"/>
</dbReference>
<dbReference type="EMBL" id="WJBH02000007">
    <property type="protein sequence ID" value="KAI9556031.1"/>
    <property type="molecule type" value="Genomic_DNA"/>
</dbReference>
<evidence type="ECO:0000313" key="3">
    <source>
        <dbReference type="Proteomes" id="UP000820818"/>
    </source>
</evidence>
<sequence length="230" mass="25842">MVFCDSSSVVKTIGSTTPGYNETLHQIIETISSLKSSGTQTTLIWIPSHVGIHGNEVADRLAQTECTKPSGAKANHKLSPSEKMSIIKNDWRNDHLLYLKSCQKASIQAMSRTGLTKCFHHRERAITVCLHRLRTGHIYLNSFNHRVDKDADSSFREGCEAIENIKHILIDCPKTESHRRKIRQLLATHNIELSINSLLGLNMALDTTIQCKIRDTLAKFLTKTNLVNIV</sequence>
<reference evidence="2 3" key="1">
    <citation type="submission" date="2022-05" db="EMBL/GenBank/DDBJ databases">
        <title>A multi-omics perspective on studying reproductive biology in Daphnia sinensis.</title>
        <authorList>
            <person name="Jia J."/>
        </authorList>
    </citation>
    <scope>NUCLEOTIDE SEQUENCE [LARGE SCALE GENOMIC DNA]</scope>
    <source>
        <strain evidence="2 3">WSL</strain>
    </source>
</reference>
<dbReference type="AlphaFoldDB" id="A0AAD5L4S3"/>
<dbReference type="PROSITE" id="PS50879">
    <property type="entry name" value="RNASE_H_1"/>
    <property type="match status" value="1"/>
</dbReference>
<accession>A0AAD5L4S3</accession>